<dbReference type="Proteomes" id="UP000011976">
    <property type="component" value="Unassembled WGS sequence"/>
</dbReference>
<evidence type="ECO:0000313" key="10">
    <source>
        <dbReference type="EMBL" id="GAC75729.1"/>
    </source>
</evidence>
<dbReference type="GO" id="GO:0006122">
    <property type="term" value="P:mitochondrial electron transport, ubiquinol to cytochrome c"/>
    <property type="evidence" value="ECO:0007669"/>
    <property type="project" value="InterPro"/>
</dbReference>
<dbReference type="GO" id="GO:0045275">
    <property type="term" value="C:respiratory chain complex III"/>
    <property type="evidence" value="ECO:0007669"/>
    <property type="project" value="InterPro"/>
</dbReference>
<evidence type="ECO:0000313" key="11">
    <source>
        <dbReference type="Proteomes" id="UP000011976"/>
    </source>
</evidence>
<evidence type="ECO:0000256" key="7">
    <source>
        <dbReference type="ARBA" id="ARBA00023128"/>
    </source>
</evidence>
<protein>
    <recommendedName>
        <fullName evidence="9">Complex III subunit 7</fullName>
    </recommendedName>
</protein>
<organism evidence="10 11">
    <name type="scientific">Pseudozyma antarctica (strain T-34)</name>
    <name type="common">Yeast</name>
    <name type="synonym">Candida antarctica</name>
    <dbReference type="NCBI Taxonomy" id="1151754"/>
    <lineage>
        <taxon>Eukaryota</taxon>
        <taxon>Fungi</taxon>
        <taxon>Dikarya</taxon>
        <taxon>Basidiomycota</taxon>
        <taxon>Ustilaginomycotina</taxon>
        <taxon>Ustilaginomycetes</taxon>
        <taxon>Ustilaginales</taxon>
        <taxon>Ustilaginaceae</taxon>
        <taxon>Moesziomyces</taxon>
    </lineage>
</organism>
<reference evidence="11" key="1">
    <citation type="journal article" date="2013" name="Genome Announc.">
        <title>Genome sequence of the basidiomycetous yeast Pseudozyma antarctica T-34, a producer of the glycolipid biosurfactants mannosylerythritol lipids.</title>
        <authorList>
            <person name="Morita T."/>
            <person name="Koike H."/>
            <person name="Koyama Y."/>
            <person name="Hagiwara H."/>
            <person name="Ito E."/>
            <person name="Fukuoka T."/>
            <person name="Imura T."/>
            <person name="Machida M."/>
            <person name="Kitamoto D."/>
        </authorList>
    </citation>
    <scope>NUCLEOTIDE SEQUENCE [LARGE SCALE GENOMIC DNA]</scope>
    <source>
        <strain evidence="11">T-34</strain>
    </source>
</reference>
<evidence type="ECO:0000256" key="2">
    <source>
        <dbReference type="ARBA" id="ARBA00008554"/>
    </source>
</evidence>
<dbReference type="SUPFAM" id="SSF81524">
    <property type="entry name" value="14 kDa protein of cytochrome bc1 complex (Ubiquinol-cytochrome c reductase)"/>
    <property type="match status" value="1"/>
</dbReference>
<evidence type="ECO:0000256" key="1">
    <source>
        <dbReference type="ARBA" id="ARBA00004443"/>
    </source>
</evidence>
<dbReference type="InterPro" id="IPR003197">
    <property type="entry name" value="QCR7"/>
</dbReference>
<dbReference type="InterPro" id="IPR036544">
    <property type="entry name" value="QCR7_sf"/>
</dbReference>
<dbReference type="PANTHER" id="PTHR12022:SF0">
    <property type="entry name" value="CYTOCHROME B-C1 COMPLEX SUBUNIT 7"/>
    <property type="match status" value="1"/>
</dbReference>
<keyword evidence="6" id="KW-0249">Electron transport</keyword>
<comment type="subcellular location">
    <subcellularLocation>
        <location evidence="1">Mitochondrion inner membrane</location>
        <topology evidence="1">Peripheral membrane protein</topology>
        <orientation evidence="1">Matrix side</orientation>
    </subcellularLocation>
</comment>
<evidence type="ECO:0000256" key="4">
    <source>
        <dbReference type="ARBA" id="ARBA00022660"/>
    </source>
</evidence>
<name>M9LYB9_PSEA3</name>
<evidence type="ECO:0000256" key="5">
    <source>
        <dbReference type="ARBA" id="ARBA00022792"/>
    </source>
</evidence>
<keyword evidence="3" id="KW-0813">Transport</keyword>
<sequence>MVLVRTSNANDALSGLSLAKYVQSSPALMRMLKPVANAYANATGHRQMGLRYDDLLVEESPRVQKALSRLPEREAYDRAFRLRQASQLSVLHRELPKDQWLPAKEPCQALYTDVCFPCSLQQDKRYLTPYVAEVAEEESERAAWDTVAVKKGH</sequence>
<evidence type="ECO:0000256" key="6">
    <source>
        <dbReference type="ARBA" id="ARBA00022982"/>
    </source>
</evidence>
<dbReference type="STRING" id="1151754.M9LYB9"/>
<dbReference type="FunFam" id="1.10.1090.10:FF:000001">
    <property type="entry name" value="Cytochrome b-c1 complex subunit 7"/>
    <property type="match status" value="1"/>
</dbReference>
<comment type="similarity">
    <text evidence="2">Belongs to the UQCRB/QCR7 family.</text>
</comment>
<gene>
    <name evidence="10" type="ORF">PANT_18c00033</name>
</gene>
<accession>M9LYB9</accession>
<dbReference type="AlphaFoldDB" id="M9LYB9"/>
<dbReference type="Pfam" id="PF02271">
    <property type="entry name" value="UCR_14kD"/>
    <property type="match status" value="1"/>
</dbReference>
<evidence type="ECO:0000256" key="3">
    <source>
        <dbReference type="ARBA" id="ARBA00022448"/>
    </source>
</evidence>
<proteinExistence type="inferred from homology"/>
<dbReference type="GO" id="GO:0005743">
    <property type="term" value="C:mitochondrial inner membrane"/>
    <property type="evidence" value="ECO:0007669"/>
    <property type="project" value="UniProtKB-SubCell"/>
</dbReference>
<evidence type="ECO:0000256" key="9">
    <source>
        <dbReference type="ARBA" id="ARBA00031684"/>
    </source>
</evidence>
<dbReference type="PANTHER" id="PTHR12022">
    <property type="entry name" value="UBIQUINOL-CYTOCHROME C REDUCTASE COMPLEX 14 KD PROTEIN"/>
    <property type="match status" value="1"/>
</dbReference>
<dbReference type="PIRSF" id="PIRSF000022">
    <property type="entry name" value="Bc1_14K"/>
    <property type="match status" value="1"/>
</dbReference>
<evidence type="ECO:0000256" key="8">
    <source>
        <dbReference type="ARBA" id="ARBA00023136"/>
    </source>
</evidence>
<dbReference type="OrthoDB" id="425749at2759"/>
<keyword evidence="5" id="KW-0999">Mitochondrion inner membrane</keyword>
<keyword evidence="8" id="KW-0472">Membrane</keyword>
<keyword evidence="4" id="KW-0679">Respiratory chain</keyword>
<dbReference type="Gene3D" id="1.10.1090.10">
    <property type="entry name" value="Cytochrome b-c1 complex subunit 7"/>
    <property type="match status" value="2"/>
</dbReference>
<keyword evidence="7" id="KW-0496">Mitochondrion</keyword>
<dbReference type="EMBL" id="DF196784">
    <property type="protein sequence ID" value="GAC75729.1"/>
    <property type="molecule type" value="Genomic_DNA"/>
</dbReference>